<dbReference type="PANTHER" id="PTHR36693">
    <property type="entry name" value="GH02722P"/>
    <property type="match status" value="1"/>
</dbReference>
<dbReference type="PANTHER" id="PTHR36693:SF1">
    <property type="entry name" value="GH02722P"/>
    <property type="match status" value="1"/>
</dbReference>
<protein>
    <submittedName>
        <fullName evidence="1">Uncharacterized protein</fullName>
    </submittedName>
</protein>
<accession>A0A834U0Y5</accession>
<evidence type="ECO:0000313" key="1">
    <source>
        <dbReference type="EMBL" id="KAF7414165.1"/>
    </source>
</evidence>
<dbReference type="EMBL" id="JACSDZ010000002">
    <property type="protein sequence ID" value="KAF7414165.1"/>
    <property type="molecule type" value="Genomic_DNA"/>
</dbReference>
<reference evidence="1" key="1">
    <citation type="journal article" date="2020" name="G3 (Bethesda)">
        <title>High-Quality Assemblies for Three Invasive Social Wasps from the &lt;i&gt;Vespula&lt;/i&gt; Genus.</title>
        <authorList>
            <person name="Harrop T.W.R."/>
            <person name="Guhlin J."/>
            <person name="McLaughlin G.M."/>
            <person name="Permina E."/>
            <person name="Stockwell P."/>
            <person name="Gilligan J."/>
            <person name="Le Lec M.F."/>
            <person name="Gruber M.A.M."/>
            <person name="Quinn O."/>
            <person name="Lovegrove M."/>
            <person name="Duncan E.J."/>
            <person name="Remnant E.J."/>
            <person name="Van Eeckhoven J."/>
            <person name="Graham B."/>
            <person name="Knapp R.A."/>
            <person name="Langford K.W."/>
            <person name="Kronenberg Z."/>
            <person name="Press M.O."/>
            <person name="Eacker S.M."/>
            <person name="Wilson-Rankin E.E."/>
            <person name="Purcell J."/>
            <person name="Lester P.J."/>
            <person name="Dearden P.K."/>
        </authorList>
    </citation>
    <scope>NUCLEOTIDE SEQUENCE</scope>
    <source>
        <strain evidence="1">Linc-1</strain>
    </source>
</reference>
<name>A0A834U0Y5_VESGE</name>
<evidence type="ECO:0000313" key="2">
    <source>
        <dbReference type="Proteomes" id="UP000617340"/>
    </source>
</evidence>
<dbReference type="Proteomes" id="UP000617340">
    <property type="component" value="Unassembled WGS sequence"/>
</dbReference>
<dbReference type="AlphaFoldDB" id="A0A834U0Y5"/>
<dbReference type="Pfam" id="PF16065">
    <property type="entry name" value="DUF4807"/>
    <property type="match status" value="1"/>
</dbReference>
<organism evidence="1 2">
    <name type="scientific">Vespula germanica</name>
    <name type="common">German yellow jacket</name>
    <name type="synonym">Paravespula germanica</name>
    <dbReference type="NCBI Taxonomy" id="30212"/>
    <lineage>
        <taxon>Eukaryota</taxon>
        <taxon>Metazoa</taxon>
        <taxon>Ecdysozoa</taxon>
        <taxon>Arthropoda</taxon>
        <taxon>Hexapoda</taxon>
        <taxon>Insecta</taxon>
        <taxon>Pterygota</taxon>
        <taxon>Neoptera</taxon>
        <taxon>Endopterygota</taxon>
        <taxon>Hymenoptera</taxon>
        <taxon>Apocrita</taxon>
        <taxon>Aculeata</taxon>
        <taxon>Vespoidea</taxon>
        <taxon>Vespidae</taxon>
        <taxon>Vespinae</taxon>
        <taxon>Vespula</taxon>
    </lineage>
</organism>
<sequence length="270" mass="31352">MEKSLKLIIHRSKTIYDNVNITWNSAIKYLHQNNEKGVKSKPNILDNKSYCKTIAVPLNQRGFNAYLVSLYVNSLIKSNTYRKAALQVLLEHLSLITNQTNFKYMILIKLRTPKKQFLDYKWNERITKMVLETRELDYAMSWLSTLGGAFSALGEEFQHCAQMAGKISIKQFQLALHLGNPLLVARCKLYAALSLIQQGYFKTPKYMIKNIYKLAVDQNDTRLQNMCKGVWAKLKYAIEILNTKRLKDIFVPIRKLFKIPLKCGFSDFPR</sequence>
<dbReference type="InterPro" id="IPR032072">
    <property type="entry name" value="DUF4807"/>
</dbReference>
<proteinExistence type="predicted"/>
<gene>
    <name evidence="1" type="ORF">HZH68_002654</name>
</gene>
<comment type="caution">
    <text evidence="1">The sequence shown here is derived from an EMBL/GenBank/DDBJ whole genome shotgun (WGS) entry which is preliminary data.</text>
</comment>
<keyword evidence="2" id="KW-1185">Reference proteome</keyword>